<dbReference type="Pfam" id="PF12697">
    <property type="entry name" value="Abhydrolase_6"/>
    <property type="match status" value="1"/>
</dbReference>
<proteinExistence type="predicted"/>
<dbReference type="PROSITE" id="PS51257">
    <property type="entry name" value="PROKAR_LIPOPROTEIN"/>
    <property type="match status" value="1"/>
</dbReference>
<dbReference type="InterPro" id="IPR000073">
    <property type="entry name" value="AB_hydrolase_1"/>
</dbReference>
<accession>A0A1Z9YXM3</accession>
<name>A0A1Z9YXM3_9GAMM</name>
<dbReference type="SUPFAM" id="SSF53474">
    <property type="entry name" value="alpha/beta-Hydrolases"/>
    <property type="match status" value="1"/>
</dbReference>
<keyword evidence="3" id="KW-1185">Reference proteome</keyword>
<protein>
    <submittedName>
        <fullName evidence="2">Alpha/beta hydrolase</fullName>
    </submittedName>
</protein>
<dbReference type="AlphaFoldDB" id="A0A1Z9YXM3"/>
<dbReference type="Proteomes" id="UP000196536">
    <property type="component" value="Unassembled WGS sequence"/>
</dbReference>
<dbReference type="GO" id="GO:0016787">
    <property type="term" value="F:hydrolase activity"/>
    <property type="evidence" value="ECO:0007669"/>
    <property type="project" value="UniProtKB-KW"/>
</dbReference>
<sequence>MLKILTLTLGMSLSIGILSGCQVVSVKQQKLGTSLSNERDNILTRNKLSEASLNVLSMTGQQANKCINQPETCMKELRQITEIQDEQLLSTGSEVYLANAIELKQSKECNPKNIVVKFKDENEKLQIQQKLDQCLNQQLESLNQSIRYSYAYLFSTKRPPAQRLFDNRQVQVRDFYNQAIANLVNAFNDSRQSDHTDYNSTLKMGNSDYHIDITQYPNLNSLHLEKLISTYNLGFSGLRSISRRDGFGSEFTLQMAKPDTKQFDQYMVNPFIQSKNISDHPNIVEARFLAATIVAEPSQRGSVDEILNSKTFNLRLIDPNFYQNIEIAHQNFPLAANFSAPYGLWLANDNLGAAAYWTLIDREQNLIMPHLFMLEPYNPNKKVIVMIHGLASSPEAWIAMTNDIMGDSVLRDNYQVWQIFYSTNMPIIESRYQIYALLKQAFDDLAVKYPNKPPQHAVLLGHSMGGVISRLLVSDDDFTPQILSYLQKNNLRKYERVKNFGPAQDRLTMHALTPPIDRAIFVASPFRGTDFADRWFTLAARKIIKLPQSFLTASFETISHGLSGDLTTDYLKQFGKDFLQNGPSDLSKKSAFMQITANTKISPKVKYHVIMGNDTNSNDTKTITDGIVPYYSAHLDGAQSEKIIHGGHSIQYSPEAVLELRRILRLHLQELGRIEK</sequence>
<evidence type="ECO:0000259" key="1">
    <source>
        <dbReference type="Pfam" id="PF12697"/>
    </source>
</evidence>
<reference evidence="2 3" key="1">
    <citation type="submission" date="2017-05" db="EMBL/GenBank/DDBJ databases">
        <title>Acinetobacter populi ANC 5415 (= PBJ7), whole genome shotgun sequencing project.</title>
        <authorList>
            <person name="Nemec A."/>
            <person name="Radolfova-Krizova L."/>
        </authorList>
    </citation>
    <scope>NUCLEOTIDE SEQUENCE [LARGE SCALE GENOMIC DNA]</scope>
    <source>
        <strain evidence="2 3">PBJ7</strain>
    </source>
</reference>
<dbReference type="InterPro" id="IPR029058">
    <property type="entry name" value="AB_hydrolase_fold"/>
</dbReference>
<feature type="domain" description="AB hydrolase-1" evidence="1">
    <location>
        <begin position="384"/>
        <end position="659"/>
    </location>
</feature>
<organism evidence="2 3">
    <name type="scientific">Acinetobacter populi</name>
    <dbReference type="NCBI Taxonomy" id="1582270"/>
    <lineage>
        <taxon>Bacteria</taxon>
        <taxon>Pseudomonadati</taxon>
        <taxon>Pseudomonadota</taxon>
        <taxon>Gammaproteobacteria</taxon>
        <taxon>Moraxellales</taxon>
        <taxon>Moraxellaceae</taxon>
        <taxon>Acinetobacter</taxon>
    </lineage>
</organism>
<dbReference type="Gene3D" id="3.40.50.1820">
    <property type="entry name" value="alpha/beta hydrolase"/>
    <property type="match status" value="1"/>
</dbReference>
<keyword evidence="2" id="KW-0378">Hydrolase</keyword>
<dbReference type="EMBL" id="NEXX01000003">
    <property type="protein sequence ID" value="OUY06947.1"/>
    <property type="molecule type" value="Genomic_DNA"/>
</dbReference>
<evidence type="ECO:0000313" key="2">
    <source>
        <dbReference type="EMBL" id="OUY06947.1"/>
    </source>
</evidence>
<gene>
    <name evidence="2" type="ORF">CAP51_09630</name>
</gene>
<comment type="caution">
    <text evidence="2">The sequence shown here is derived from an EMBL/GenBank/DDBJ whole genome shotgun (WGS) entry which is preliminary data.</text>
</comment>
<evidence type="ECO:0000313" key="3">
    <source>
        <dbReference type="Proteomes" id="UP000196536"/>
    </source>
</evidence>
<dbReference type="OrthoDB" id="869379at2"/>